<keyword evidence="1" id="KW-0030">Aminoacyl-tRNA synthetase</keyword>
<proteinExistence type="predicted"/>
<dbReference type="AlphaFoldDB" id="A0A6L6LCK3"/>
<accession>A0A6L6LCK3</accession>
<comment type="caution">
    <text evidence="1">The sequence shown here is derived from an EMBL/GenBank/DDBJ whole genome shotgun (WGS) entry which is preliminary data.</text>
</comment>
<evidence type="ECO:0000313" key="1">
    <source>
        <dbReference type="EMBL" id="MTR61863.1"/>
    </source>
</evidence>
<keyword evidence="1" id="KW-0436">Ligase</keyword>
<dbReference type="EMBL" id="WMZA01000001">
    <property type="protein sequence ID" value="MTR61863.1"/>
    <property type="molecule type" value="Genomic_DNA"/>
</dbReference>
<reference evidence="1 2" key="1">
    <citation type="journal article" date="2019" name="Nat. Med.">
        <title>A library of human gut bacterial isolates paired with longitudinal multiomics data enables mechanistic microbiome research.</title>
        <authorList>
            <person name="Poyet M."/>
            <person name="Groussin M."/>
            <person name="Gibbons S.M."/>
            <person name="Avila-Pacheco J."/>
            <person name="Jiang X."/>
            <person name="Kearney S.M."/>
            <person name="Perrotta A.R."/>
            <person name="Berdy B."/>
            <person name="Zhao S."/>
            <person name="Lieberman T.D."/>
            <person name="Swanson P.K."/>
            <person name="Smith M."/>
            <person name="Roesemann S."/>
            <person name="Alexander J.E."/>
            <person name="Rich S.A."/>
            <person name="Livny J."/>
            <person name="Vlamakis H."/>
            <person name="Clish C."/>
            <person name="Bullock K."/>
            <person name="Deik A."/>
            <person name="Scott J."/>
            <person name="Pierce K.A."/>
            <person name="Xavier R.J."/>
            <person name="Alm E.J."/>
        </authorList>
    </citation>
    <scope>NUCLEOTIDE SEQUENCE [LARGE SCALE GENOMIC DNA]</scope>
    <source>
        <strain evidence="1 2">BIOML-A10</strain>
    </source>
</reference>
<dbReference type="GO" id="GO:0004812">
    <property type="term" value="F:aminoacyl-tRNA ligase activity"/>
    <property type="evidence" value="ECO:0007669"/>
    <property type="project" value="UniProtKB-KW"/>
</dbReference>
<evidence type="ECO:0000313" key="2">
    <source>
        <dbReference type="Proteomes" id="UP000462658"/>
    </source>
</evidence>
<dbReference type="RefSeq" id="WP_003004863.1">
    <property type="nucleotide sequence ID" value="NZ_JACLQT010000018.1"/>
</dbReference>
<name>A0A6L6LCK3_STRPA</name>
<gene>
    <name evidence="1" type="ORF">GMC80_00465</name>
</gene>
<dbReference type="Proteomes" id="UP000462658">
    <property type="component" value="Unassembled WGS sequence"/>
</dbReference>
<organism evidence="1 2">
    <name type="scientific">Streptococcus parasanguinis</name>
    <dbReference type="NCBI Taxonomy" id="1318"/>
    <lineage>
        <taxon>Bacteria</taxon>
        <taxon>Bacillati</taxon>
        <taxon>Bacillota</taxon>
        <taxon>Bacilli</taxon>
        <taxon>Lactobacillales</taxon>
        <taxon>Streptococcaceae</taxon>
        <taxon>Streptococcus</taxon>
    </lineage>
</organism>
<sequence length="99" mass="11692">MSIKNQLQREFKGSNFEIREKLITDTYFTSFLEYVSSPESISKLIEEGYADKRNQLDEYIDFALYHNLITMRNSIIQATDLGLAWVWWAYAPVEGDDWI</sequence>
<protein>
    <submittedName>
        <fullName evidence="1">Tryptophanyl-tRNA synthetase</fullName>
    </submittedName>
</protein>